<comment type="caution">
    <text evidence="2">The sequence shown here is derived from an EMBL/GenBank/DDBJ whole genome shotgun (WGS) entry which is preliminary data.</text>
</comment>
<sequence>MREKQTDTSGLGGKVMIGIGGRLTMWRGALLGSASLIALSSAAEAAVYCTGVGTANVLCDAAHPSDGGLNTVLRGDLTVNINAGAGITTRGVTASS</sequence>
<feature type="signal peptide" evidence="1">
    <location>
        <begin position="1"/>
        <end position="45"/>
    </location>
</feature>
<protein>
    <recommendedName>
        <fullName evidence="4">Autotransporter outer membrane beta-barrel domain-containing protein</fullName>
    </recommendedName>
</protein>
<feature type="non-terminal residue" evidence="2">
    <location>
        <position position="96"/>
    </location>
</feature>
<dbReference type="AlphaFoldDB" id="A0AAX2TLQ6"/>
<feature type="chain" id="PRO_5043567518" description="Autotransporter outer membrane beta-barrel domain-containing protein" evidence="1">
    <location>
        <begin position="46"/>
        <end position="96"/>
    </location>
</feature>
<evidence type="ECO:0008006" key="4">
    <source>
        <dbReference type="Google" id="ProtNLM"/>
    </source>
</evidence>
<evidence type="ECO:0000313" key="3">
    <source>
        <dbReference type="Proteomes" id="UP000307092"/>
    </source>
</evidence>
<accession>A0AAX2TLQ6</accession>
<organism evidence="2 3">
    <name type="scientific">Neisseria gonorrhoeae</name>
    <dbReference type="NCBI Taxonomy" id="485"/>
    <lineage>
        <taxon>Bacteria</taxon>
        <taxon>Pseudomonadati</taxon>
        <taxon>Pseudomonadota</taxon>
        <taxon>Betaproteobacteria</taxon>
        <taxon>Neisseriales</taxon>
        <taxon>Neisseriaceae</taxon>
        <taxon>Neisseria</taxon>
    </lineage>
</organism>
<keyword evidence="1" id="KW-0732">Signal</keyword>
<dbReference type="Proteomes" id="UP000307092">
    <property type="component" value="Unassembled WGS sequence"/>
</dbReference>
<dbReference type="EMBL" id="SUQX01000175">
    <property type="protein sequence ID" value="TJX01436.1"/>
    <property type="molecule type" value="Genomic_DNA"/>
</dbReference>
<proteinExistence type="predicted"/>
<reference evidence="2 3" key="1">
    <citation type="submission" date="2019-04" db="EMBL/GenBank/DDBJ databases">
        <title>The CDC panel for molecular diagnostics of ciprofloxacin resistance and its use for research and clinical development.</title>
        <authorList>
            <person name="Liu H."/>
            <person name="Tang K."/>
            <person name="Pham C."/>
            <person name="Schmerer M."/>
        </authorList>
    </citation>
    <scope>NUCLEOTIDE SEQUENCE [LARGE SCALE GENOMIC DNA]</scope>
    <source>
        <strain evidence="2 3">LRRBGS_0742</strain>
    </source>
</reference>
<evidence type="ECO:0000256" key="1">
    <source>
        <dbReference type="SAM" id="SignalP"/>
    </source>
</evidence>
<gene>
    <name evidence="2" type="ORF">E8M63_13520</name>
</gene>
<name>A0AAX2TLQ6_NEIGO</name>
<dbReference type="RefSeq" id="WP_146710723.1">
    <property type="nucleotide sequence ID" value="NZ_SUQX01000175.1"/>
</dbReference>
<evidence type="ECO:0000313" key="2">
    <source>
        <dbReference type="EMBL" id="TJX01436.1"/>
    </source>
</evidence>